<reference evidence="1" key="1">
    <citation type="submission" date="2022-04" db="EMBL/GenBank/DDBJ databases">
        <title>A functionally conserved STORR gene fusion in Papaver species that diverged 16.8 million years ago.</title>
        <authorList>
            <person name="Catania T."/>
        </authorList>
    </citation>
    <scope>NUCLEOTIDE SEQUENCE</scope>
    <source>
        <strain evidence="1">S-188037</strain>
    </source>
</reference>
<protein>
    <submittedName>
        <fullName evidence="1">Uncharacterized protein</fullName>
    </submittedName>
</protein>
<proteinExistence type="predicted"/>
<dbReference type="AlphaFoldDB" id="A0AAD4TJY5"/>
<feature type="non-terminal residue" evidence="1">
    <location>
        <position position="1"/>
    </location>
</feature>
<name>A0AAD4TJY5_9MAGN</name>
<keyword evidence="2" id="KW-1185">Reference proteome</keyword>
<dbReference type="Proteomes" id="UP001202328">
    <property type="component" value="Unassembled WGS sequence"/>
</dbReference>
<accession>A0AAD4TJY5</accession>
<organism evidence="1 2">
    <name type="scientific">Papaver atlanticum</name>
    <dbReference type="NCBI Taxonomy" id="357466"/>
    <lineage>
        <taxon>Eukaryota</taxon>
        <taxon>Viridiplantae</taxon>
        <taxon>Streptophyta</taxon>
        <taxon>Embryophyta</taxon>
        <taxon>Tracheophyta</taxon>
        <taxon>Spermatophyta</taxon>
        <taxon>Magnoliopsida</taxon>
        <taxon>Ranunculales</taxon>
        <taxon>Papaveraceae</taxon>
        <taxon>Papaveroideae</taxon>
        <taxon>Papaver</taxon>
    </lineage>
</organism>
<evidence type="ECO:0000313" key="1">
    <source>
        <dbReference type="EMBL" id="KAI3959819.1"/>
    </source>
</evidence>
<gene>
    <name evidence="1" type="ORF">MKW98_029856</name>
</gene>
<dbReference type="EMBL" id="JAJJMB010000969">
    <property type="protein sequence ID" value="KAI3959819.1"/>
    <property type="molecule type" value="Genomic_DNA"/>
</dbReference>
<sequence length="52" mass="5349">FGESAGEATEDVFAIAEHAASTASNIVKIRQAIDPASSVSSTMAKNAIKKNL</sequence>
<evidence type="ECO:0000313" key="2">
    <source>
        <dbReference type="Proteomes" id="UP001202328"/>
    </source>
</evidence>
<comment type="caution">
    <text evidence="1">The sequence shown here is derived from an EMBL/GenBank/DDBJ whole genome shotgun (WGS) entry which is preliminary data.</text>
</comment>